<keyword evidence="11" id="KW-1185">Reference proteome</keyword>
<evidence type="ECO:0000256" key="7">
    <source>
        <dbReference type="RuleBase" id="RU363032"/>
    </source>
</evidence>
<feature type="domain" description="ABC transmembrane type-1" evidence="9">
    <location>
        <begin position="89"/>
        <end position="303"/>
    </location>
</feature>
<evidence type="ECO:0000256" key="1">
    <source>
        <dbReference type="ARBA" id="ARBA00004651"/>
    </source>
</evidence>
<comment type="subcellular location">
    <subcellularLocation>
        <location evidence="1 7">Cell membrane</location>
        <topology evidence="1 7">Multi-pass membrane protein</topology>
    </subcellularLocation>
</comment>
<dbReference type="Gene3D" id="1.10.3720.10">
    <property type="entry name" value="MetI-like"/>
    <property type="match status" value="1"/>
</dbReference>
<evidence type="ECO:0000256" key="4">
    <source>
        <dbReference type="ARBA" id="ARBA00022692"/>
    </source>
</evidence>
<feature type="transmembrane region" description="Helical" evidence="7">
    <location>
        <begin position="126"/>
        <end position="147"/>
    </location>
</feature>
<name>A0ABX1H1B9_9ACTN</name>
<keyword evidence="6 7" id="KW-0472">Membrane</keyword>
<evidence type="ECO:0000256" key="6">
    <source>
        <dbReference type="ARBA" id="ARBA00023136"/>
    </source>
</evidence>
<protein>
    <submittedName>
        <fullName evidence="10">Sugar ABC transporter permease</fullName>
    </submittedName>
</protein>
<dbReference type="PANTHER" id="PTHR43227:SF8">
    <property type="entry name" value="DIACETYLCHITOBIOSE UPTAKE SYSTEM PERMEASE PROTEIN DASB"/>
    <property type="match status" value="1"/>
</dbReference>
<dbReference type="InterPro" id="IPR050809">
    <property type="entry name" value="UgpAE/MalFG_permease"/>
</dbReference>
<evidence type="ECO:0000256" key="8">
    <source>
        <dbReference type="SAM" id="MobiDB-lite"/>
    </source>
</evidence>
<feature type="transmembrane region" description="Helical" evidence="7">
    <location>
        <begin position="167"/>
        <end position="189"/>
    </location>
</feature>
<sequence length="311" mass="33445">MATTTMSASPAPPAPPPKAPRRGAARRGPRTTVMALPALIWYTVFMIGPIGAIFVISVLDWPGMLARVGFAGLDNYRAVLGDQLFWDATRNSAVQLAVAVPTMVAAAFMLGYFLSTKPRGHRVLRVVVFTPALISASAKAMIFWGMFAPNGMLNKVLAGVGLGSLQHAWIADTGTAFGCVIAVDIWAGIGYTATLYAARLDALPDSVHEAAELDGAGHWRRMWRIAFPMVRDYVGVTVMLQFLWTLFTSAQNVLLLTQGGPGNSSTNLSFLVYQKAFVQSDLGYSQAAGVLLFCLGLAGMLLIRRAFRPAY</sequence>
<dbReference type="Pfam" id="PF00528">
    <property type="entry name" value="BPD_transp_1"/>
    <property type="match status" value="1"/>
</dbReference>
<dbReference type="EMBL" id="JAAWWP010000006">
    <property type="protein sequence ID" value="NKI42159.1"/>
    <property type="molecule type" value="Genomic_DNA"/>
</dbReference>
<gene>
    <name evidence="10" type="ORF">HFV08_13060</name>
</gene>
<comment type="similarity">
    <text evidence="7">Belongs to the binding-protein-dependent transport system permease family.</text>
</comment>
<evidence type="ECO:0000256" key="3">
    <source>
        <dbReference type="ARBA" id="ARBA00022475"/>
    </source>
</evidence>
<evidence type="ECO:0000313" key="10">
    <source>
        <dbReference type="EMBL" id="NKI42159.1"/>
    </source>
</evidence>
<evidence type="ECO:0000256" key="2">
    <source>
        <dbReference type="ARBA" id="ARBA00022448"/>
    </source>
</evidence>
<dbReference type="InterPro" id="IPR035906">
    <property type="entry name" value="MetI-like_sf"/>
</dbReference>
<evidence type="ECO:0000313" key="11">
    <source>
        <dbReference type="Proteomes" id="UP000772196"/>
    </source>
</evidence>
<organism evidence="10 11">
    <name type="scientific">Streptomyces physcomitrii</name>
    <dbReference type="NCBI Taxonomy" id="2724184"/>
    <lineage>
        <taxon>Bacteria</taxon>
        <taxon>Bacillati</taxon>
        <taxon>Actinomycetota</taxon>
        <taxon>Actinomycetes</taxon>
        <taxon>Kitasatosporales</taxon>
        <taxon>Streptomycetaceae</taxon>
        <taxon>Streptomyces</taxon>
    </lineage>
</organism>
<keyword evidence="4 7" id="KW-0812">Transmembrane</keyword>
<keyword evidence="2 7" id="KW-0813">Transport</keyword>
<feature type="transmembrane region" description="Helical" evidence="7">
    <location>
        <begin position="93"/>
        <end position="114"/>
    </location>
</feature>
<dbReference type="PROSITE" id="PS50928">
    <property type="entry name" value="ABC_TM1"/>
    <property type="match status" value="1"/>
</dbReference>
<comment type="caution">
    <text evidence="10">The sequence shown here is derived from an EMBL/GenBank/DDBJ whole genome shotgun (WGS) entry which is preliminary data.</text>
</comment>
<dbReference type="Proteomes" id="UP000772196">
    <property type="component" value="Unassembled WGS sequence"/>
</dbReference>
<feature type="transmembrane region" description="Helical" evidence="7">
    <location>
        <begin position="36"/>
        <end position="59"/>
    </location>
</feature>
<dbReference type="SUPFAM" id="SSF161098">
    <property type="entry name" value="MetI-like"/>
    <property type="match status" value="1"/>
</dbReference>
<feature type="compositionally biased region" description="Basic residues" evidence="8">
    <location>
        <begin position="19"/>
        <end position="28"/>
    </location>
</feature>
<keyword evidence="3" id="KW-1003">Cell membrane</keyword>
<accession>A0ABX1H1B9</accession>
<dbReference type="CDD" id="cd06261">
    <property type="entry name" value="TM_PBP2"/>
    <property type="match status" value="1"/>
</dbReference>
<feature type="transmembrane region" description="Helical" evidence="7">
    <location>
        <begin position="283"/>
        <end position="303"/>
    </location>
</feature>
<feature type="region of interest" description="Disordered" evidence="8">
    <location>
        <begin position="1"/>
        <end position="28"/>
    </location>
</feature>
<proteinExistence type="inferred from homology"/>
<feature type="transmembrane region" description="Helical" evidence="7">
    <location>
        <begin position="230"/>
        <end position="247"/>
    </location>
</feature>
<evidence type="ECO:0000256" key="5">
    <source>
        <dbReference type="ARBA" id="ARBA00022989"/>
    </source>
</evidence>
<keyword evidence="5 7" id="KW-1133">Transmembrane helix</keyword>
<evidence type="ECO:0000259" key="9">
    <source>
        <dbReference type="PROSITE" id="PS50928"/>
    </source>
</evidence>
<reference evidence="10 11" key="1">
    <citation type="submission" date="2020-04" db="EMBL/GenBank/DDBJ databases">
        <title>Phylogenetic Diversity and Antibacterial Activity against Ralstonia solanacearum of Endophytic Actinomycete Isolated from Moss.</title>
        <authorList>
            <person name="Zhuang X."/>
        </authorList>
    </citation>
    <scope>NUCLEOTIDE SEQUENCE [LARGE SCALE GENOMIC DNA]</scope>
    <source>
        <strain evidence="10 11">LD120</strain>
    </source>
</reference>
<dbReference type="InterPro" id="IPR000515">
    <property type="entry name" value="MetI-like"/>
</dbReference>
<dbReference type="PANTHER" id="PTHR43227">
    <property type="entry name" value="BLL4140 PROTEIN"/>
    <property type="match status" value="1"/>
</dbReference>